<dbReference type="EMBL" id="JAGMWT010000011">
    <property type="protein sequence ID" value="KAH7119601.1"/>
    <property type="molecule type" value="Genomic_DNA"/>
</dbReference>
<dbReference type="AlphaFoldDB" id="A0A9P9DI22"/>
<evidence type="ECO:0000313" key="3">
    <source>
        <dbReference type="Proteomes" id="UP000700596"/>
    </source>
</evidence>
<reference evidence="2" key="1">
    <citation type="journal article" date="2021" name="Nat. Commun.">
        <title>Genetic determinants of endophytism in the Arabidopsis root mycobiome.</title>
        <authorList>
            <person name="Mesny F."/>
            <person name="Miyauchi S."/>
            <person name="Thiergart T."/>
            <person name="Pickel B."/>
            <person name="Atanasova L."/>
            <person name="Karlsson M."/>
            <person name="Huettel B."/>
            <person name="Barry K.W."/>
            <person name="Haridas S."/>
            <person name="Chen C."/>
            <person name="Bauer D."/>
            <person name="Andreopoulos W."/>
            <person name="Pangilinan J."/>
            <person name="LaButti K."/>
            <person name="Riley R."/>
            <person name="Lipzen A."/>
            <person name="Clum A."/>
            <person name="Drula E."/>
            <person name="Henrissat B."/>
            <person name="Kohler A."/>
            <person name="Grigoriev I.V."/>
            <person name="Martin F.M."/>
            <person name="Hacquard S."/>
        </authorList>
    </citation>
    <scope>NUCLEOTIDE SEQUENCE</scope>
    <source>
        <strain evidence="2">MPI-CAGE-CH-0243</strain>
    </source>
</reference>
<sequence length="259" mass="29899">MPSLTRSGTTPIVVKSRSPRSRASSFSSGDSLSVKFKSDPVTSVSRPFSDDENDIAEDFERHARSCDYCHDPYEVHRKHQRLCDRGHVYAQELARYIYAAANGDAYSTREEDSVPVRVEIPAAFKQVKSLLKAVERSQRRSRTPFLSQDRTYYVAERTPKRTRSVKIEQPKTKPSRPVREIVEWPTDQPLTKTYTEAKPKSQKVKVYTEVATPISRSKRGSLYVEDLANQRRDATQYYVEVREPSASDIREHRRSGYYR</sequence>
<feature type="compositionally biased region" description="Low complexity" evidence="1">
    <location>
        <begin position="21"/>
        <end position="33"/>
    </location>
</feature>
<keyword evidence="3" id="KW-1185">Reference proteome</keyword>
<comment type="caution">
    <text evidence="2">The sequence shown here is derived from an EMBL/GenBank/DDBJ whole genome shotgun (WGS) entry which is preliminary data.</text>
</comment>
<feature type="region of interest" description="Disordered" evidence="1">
    <location>
        <begin position="1"/>
        <end position="53"/>
    </location>
</feature>
<name>A0A9P9DI22_9PLEO</name>
<evidence type="ECO:0000313" key="2">
    <source>
        <dbReference type="EMBL" id="KAH7119601.1"/>
    </source>
</evidence>
<evidence type="ECO:0000256" key="1">
    <source>
        <dbReference type="SAM" id="MobiDB-lite"/>
    </source>
</evidence>
<proteinExistence type="predicted"/>
<feature type="compositionally biased region" description="Polar residues" evidence="1">
    <location>
        <begin position="1"/>
        <end position="10"/>
    </location>
</feature>
<dbReference type="OrthoDB" id="5387413at2759"/>
<accession>A0A9P9DI22</accession>
<organism evidence="2 3">
    <name type="scientific">Dendryphion nanum</name>
    <dbReference type="NCBI Taxonomy" id="256645"/>
    <lineage>
        <taxon>Eukaryota</taxon>
        <taxon>Fungi</taxon>
        <taxon>Dikarya</taxon>
        <taxon>Ascomycota</taxon>
        <taxon>Pezizomycotina</taxon>
        <taxon>Dothideomycetes</taxon>
        <taxon>Pleosporomycetidae</taxon>
        <taxon>Pleosporales</taxon>
        <taxon>Torulaceae</taxon>
        <taxon>Dendryphion</taxon>
    </lineage>
</organism>
<dbReference type="Proteomes" id="UP000700596">
    <property type="component" value="Unassembled WGS sequence"/>
</dbReference>
<protein>
    <submittedName>
        <fullName evidence="2">Uncharacterized protein</fullName>
    </submittedName>
</protein>
<gene>
    <name evidence="2" type="ORF">B0J11DRAFT_64349</name>
</gene>